<gene>
    <name evidence="4" type="primary">comm2</name>
</gene>
<evidence type="ECO:0000256" key="2">
    <source>
        <dbReference type="SAM" id="Phobius"/>
    </source>
</evidence>
<evidence type="ECO:0000256" key="1">
    <source>
        <dbReference type="SAM" id="MobiDB-lite"/>
    </source>
</evidence>
<dbReference type="RefSeq" id="XP_001353129.2">
    <property type="nucleotide sequence ID" value="XM_001353093.3"/>
</dbReference>
<keyword evidence="2" id="KW-0812">Transmembrane</keyword>
<organism evidence="3 4">
    <name type="scientific">Drosophila pseudoobscura pseudoobscura</name>
    <name type="common">Fruit fly</name>
    <dbReference type="NCBI Taxonomy" id="46245"/>
    <lineage>
        <taxon>Eukaryota</taxon>
        <taxon>Metazoa</taxon>
        <taxon>Ecdysozoa</taxon>
        <taxon>Arthropoda</taxon>
        <taxon>Hexapoda</taxon>
        <taxon>Insecta</taxon>
        <taxon>Pterygota</taxon>
        <taxon>Neoptera</taxon>
        <taxon>Endopterygota</taxon>
        <taxon>Diptera</taxon>
        <taxon>Brachycera</taxon>
        <taxon>Muscomorpha</taxon>
        <taxon>Ephydroidea</taxon>
        <taxon>Drosophilidae</taxon>
        <taxon>Drosophila</taxon>
        <taxon>Sophophora</taxon>
    </lineage>
</organism>
<proteinExistence type="predicted"/>
<accession>A0A6I8UC44</accession>
<dbReference type="InParanoid" id="A0A6I8UC44"/>
<keyword evidence="3" id="KW-1185">Reference proteome</keyword>
<keyword evidence="2" id="KW-1133">Transmembrane helix</keyword>
<protein>
    <submittedName>
        <fullName evidence="4">Protein commissureless 2</fullName>
    </submittedName>
</protein>
<dbReference type="GO" id="GO:0007411">
    <property type="term" value="P:axon guidance"/>
    <property type="evidence" value="ECO:0007669"/>
    <property type="project" value="InterPro"/>
</dbReference>
<dbReference type="AlphaFoldDB" id="A0A6I8UC44"/>
<reference evidence="4" key="1">
    <citation type="submission" date="2025-08" db="UniProtKB">
        <authorList>
            <consortium name="RefSeq"/>
        </authorList>
    </citation>
    <scope>IDENTIFICATION</scope>
    <source>
        <strain evidence="4">MV-25-SWS-2005</strain>
        <tissue evidence="4">Whole body</tissue>
    </source>
</reference>
<dbReference type="Pfam" id="PF15957">
    <property type="entry name" value="Comm"/>
    <property type="match status" value="1"/>
</dbReference>
<dbReference type="KEGG" id="dpo:4813918"/>
<dbReference type="Proteomes" id="UP000001819">
    <property type="component" value="Chromosome X"/>
</dbReference>
<dbReference type="InterPro" id="IPR031878">
    <property type="entry name" value="Commissureless"/>
</dbReference>
<dbReference type="ExpressionAtlas" id="A0A6I8UC44">
    <property type="expression patterns" value="baseline"/>
</dbReference>
<feature type="region of interest" description="Disordered" evidence="1">
    <location>
        <begin position="228"/>
        <end position="260"/>
    </location>
</feature>
<name>A0A6I8UC44_DROPS</name>
<feature type="compositionally biased region" description="Low complexity" evidence="1">
    <location>
        <begin position="231"/>
        <end position="247"/>
    </location>
</feature>
<evidence type="ECO:0000313" key="4">
    <source>
        <dbReference type="RefSeq" id="XP_001353129.2"/>
    </source>
</evidence>
<evidence type="ECO:0000313" key="3">
    <source>
        <dbReference type="Proteomes" id="UP000001819"/>
    </source>
</evidence>
<feature type="transmembrane region" description="Helical" evidence="2">
    <location>
        <begin position="123"/>
        <end position="147"/>
    </location>
</feature>
<sequence length="348" mass="38021">MEGLPRALNYELSHDLHFDHYAGEAAQQILNSGKHSSAAEASTPTITTLDALANSDFLKQIGATILNSIQLKHHHQFSEAAASPRNATEAIMDFDLANHVILDGSSVDQLQQQLEYDKFMNEVWIGIVFTLILISLVFCICSCFLYHQFRTWKRNYRNNANNSTQCTIVDIEALKLHPDSDDPVPEYTLVSGLPSYEAALELLHKAPKTSCLIVYPSVFNVFNKHERDSSDSTATSAAITAQQTARTESGPAGSVAAPQTPPLCEVTMPLLPPSNTPAAAPMEASTIAPAIGTPTPTPTPTYEAIKPNFVMMPVVPSYAEVFGSSCHTIDEKKKSKTKDSQCKDDLKR</sequence>
<keyword evidence="2" id="KW-0472">Membrane</keyword>